<feature type="transmembrane region" description="Helical" evidence="1">
    <location>
        <begin position="6"/>
        <end position="30"/>
    </location>
</feature>
<name>A0ABQ6GVD5_9GAMM</name>
<feature type="transmembrane region" description="Helical" evidence="1">
    <location>
        <begin position="200"/>
        <end position="221"/>
    </location>
</feature>
<evidence type="ECO:0000256" key="1">
    <source>
        <dbReference type="SAM" id="Phobius"/>
    </source>
</evidence>
<reference evidence="2 3" key="1">
    <citation type="submission" date="2023-03" db="EMBL/GenBank/DDBJ databases">
        <title>Draft genome sequence of Thalassotalea insulae KCTC 62186T.</title>
        <authorList>
            <person name="Sawabe T."/>
        </authorList>
    </citation>
    <scope>NUCLEOTIDE SEQUENCE [LARGE SCALE GENOMIC DNA]</scope>
    <source>
        <strain evidence="2 3">KCTC 62186</strain>
    </source>
</reference>
<keyword evidence="1" id="KW-0472">Membrane</keyword>
<feature type="transmembrane region" description="Helical" evidence="1">
    <location>
        <begin position="137"/>
        <end position="155"/>
    </location>
</feature>
<accession>A0ABQ6GVD5</accession>
<organism evidence="2 3">
    <name type="scientific">Thalassotalea insulae</name>
    <dbReference type="NCBI Taxonomy" id="2056778"/>
    <lineage>
        <taxon>Bacteria</taxon>
        <taxon>Pseudomonadati</taxon>
        <taxon>Pseudomonadota</taxon>
        <taxon>Gammaproteobacteria</taxon>
        <taxon>Alteromonadales</taxon>
        <taxon>Colwelliaceae</taxon>
        <taxon>Thalassotalea</taxon>
    </lineage>
</organism>
<sequence length="237" mass="27025">MSFYNIFGGINTFCIFLSLLGVYAQLRTVLERKKQREKLQQTLKESVTTQLSLNQFSVSFLAYFSFFVYGYSIAPFNHYIVWPRLIAALLVAMILYQIWHDRKNKASLAVILISFLFLILGSIGLAFGERYIDQGRLISTFLILLISLLIAQGYYHQISLIVRSGVTGAVNLKMSQFIFVMDLSTIAFALSMGLDNGWPLMVLAVTSGITKVIMMYLFYWVKHSPLAKQRALIWQEG</sequence>
<proteinExistence type="predicted"/>
<feature type="transmembrane region" description="Helical" evidence="1">
    <location>
        <begin position="51"/>
        <end position="74"/>
    </location>
</feature>
<dbReference type="Proteomes" id="UP001157186">
    <property type="component" value="Unassembled WGS sequence"/>
</dbReference>
<keyword evidence="1" id="KW-0812">Transmembrane</keyword>
<dbReference type="RefSeq" id="WP_284245844.1">
    <property type="nucleotide sequence ID" value="NZ_BSST01000001.1"/>
</dbReference>
<gene>
    <name evidence="2" type="ORF">tinsulaeT_32380</name>
</gene>
<evidence type="ECO:0000313" key="2">
    <source>
        <dbReference type="EMBL" id="GLX79898.1"/>
    </source>
</evidence>
<feature type="transmembrane region" description="Helical" evidence="1">
    <location>
        <begin position="176"/>
        <end position="194"/>
    </location>
</feature>
<dbReference type="EMBL" id="BSST01000001">
    <property type="protein sequence ID" value="GLX79898.1"/>
    <property type="molecule type" value="Genomic_DNA"/>
</dbReference>
<comment type="caution">
    <text evidence="2">The sequence shown here is derived from an EMBL/GenBank/DDBJ whole genome shotgun (WGS) entry which is preliminary data.</text>
</comment>
<feature type="transmembrane region" description="Helical" evidence="1">
    <location>
        <begin position="80"/>
        <end position="99"/>
    </location>
</feature>
<feature type="transmembrane region" description="Helical" evidence="1">
    <location>
        <begin position="106"/>
        <end position="125"/>
    </location>
</feature>
<keyword evidence="3" id="KW-1185">Reference proteome</keyword>
<keyword evidence="1" id="KW-1133">Transmembrane helix</keyword>
<evidence type="ECO:0000313" key="3">
    <source>
        <dbReference type="Proteomes" id="UP001157186"/>
    </source>
</evidence>
<protein>
    <submittedName>
        <fullName evidence="2">Uncharacterized protein</fullName>
    </submittedName>
</protein>